<dbReference type="Proteomes" id="UP000001542">
    <property type="component" value="Unassembled WGS sequence"/>
</dbReference>
<dbReference type="InParanoid" id="A2DRN9"/>
<evidence type="ECO:0008006" key="3">
    <source>
        <dbReference type="Google" id="ProtNLM"/>
    </source>
</evidence>
<evidence type="ECO:0000313" key="2">
    <source>
        <dbReference type="Proteomes" id="UP000001542"/>
    </source>
</evidence>
<proteinExistence type="predicted"/>
<dbReference type="VEuPathDB" id="TrichDB:TVAG_281190"/>
<accession>A2DRN9</accession>
<dbReference type="KEGG" id="tva:4775015"/>
<dbReference type="VEuPathDB" id="TrichDB:TVAGG3_0696400"/>
<dbReference type="RefSeq" id="XP_001329225.1">
    <property type="nucleotide sequence ID" value="XM_001329190.1"/>
</dbReference>
<dbReference type="EMBL" id="DS113236">
    <property type="protein sequence ID" value="EAY17002.1"/>
    <property type="molecule type" value="Genomic_DNA"/>
</dbReference>
<gene>
    <name evidence="1" type="ORF">TVAG_281190</name>
</gene>
<reference evidence="1" key="1">
    <citation type="submission" date="2006-10" db="EMBL/GenBank/DDBJ databases">
        <authorList>
            <person name="Amadeo P."/>
            <person name="Zhao Q."/>
            <person name="Wortman J."/>
            <person name="Fraser-Liggett C."/>
            <person name="Carlton J."/>
        </authorList>
    </citation>
    <scope>NUCLEOTIDE SEQUENCE</scope>
    <source>
        <strain evidence="1">G3</strain>
    </source>
</reference>
<organism evidence="1 2">
    <name type="scientific">Trichomonas vaginalis (strain ATCC PRA-98 / G3)</name>
    <dbReference type="NCBI Taxonomy" id="412133"/>
    <lineage>
        <taxon>Eukaryota</taxon>
        <taxon>Metamonada</taxon>
        <taxon>Parabasalia</taxon>
        <taxon>Trichomonadida</taxon>
        <taxon>Trichomonadidae</taxon>
        <taxon>Trichomonas</taxon>
    </lineage>
</organism>
<name>A2DRN9_TRIV3</name>
<dbReference type="AlphaFoldDB" id="A2DRN9"/>
<evidence type="ECO:0000313" key="1">
    <source>
        <dbReference type="EMBL" id="EAY17002.1"/>
    </source>
</evidence>
<keyword evidence="2" id="KW-1185">Reference proteome</keyword>
<sequence>MIGSNVKPANSYELGQLYGQFYTQLTLKVKPSMVMDIVEEISKKVCGCHTLFDGKNYVYTEEKCKTFRIPDNFPNLEETHLFVSKNHTLPMNDRLACICYNNDTVVLHGSHACHDGGYLKWVLDYLTGKPTPIDPCFKIHESLPDCFEKYFDKVSGKSLFYSTPVKSSPKLKENVSSIYRYIEFPLEKKIKGFTEHLMMSTLLTTSILNEKLSSFSIQCAFDSRRALPCADWRHVNMNTLTTVDAHIENPDKNVTIGDLKRNLRKDLEEKLTNGEMFRIARDYKYGTIDFPSYATQSISNIGNLQTNNEISDALISTSLHGPTFYPGCVSLGVVTVNKSIFKGRFFTSPYITSFREADKLAKSLEFAIKNIEDEMSIQEAFKLTKQIYLE</sequence>
<protein>
    <recommendedName>
        <fullName evidence="3">Alcohol acetyltransferase</fullName>
    </recommendedName>
</protein>
<dbReference type="OrthoDB" id="10665639at2759"/>
<reference evidence="1" key="2">
    <citation type="journal article" date="2007" name="Science">
        <title>Draft genome sequence of the sexually transmitted pathogen Trichomonas vaginalis.</title>
        <authorList>
            <person name="Carlton J.M."/>
            <person name="Hirt R.P."/>
            <person name="Silva J.C."/>
            <person name="Delcher A.L."/>
            <person name="Schatz M."/>
            <person name="Zhao Q."/>
            <person name="Wortman J.R."/>
            <person name="Bidwell S.L."/>
            <person name="Alsmark U.C.M."/>
            <person name="Besteiro S."/>
            <person name="Sicheritz-Ponten T."/>
            <person name="Noel C.J."/>
            <person name="Dacks J.B."/>
            <person name="Foster P.G."/>
            <person name="Simillion C."/>
            <person name="Van de Peer Y."/>
            <person name="Miranda-Saavedra D."/>
            <person name="Barton G.J."/>
            <person name="Westrop G.D."/>
            <person name="Mueller S."/>
            <person name="Dessi D."/>
            <person name="Fiori P.L."/>
            <person name="Ren Q."/>
            <person name="Paulsen I."/>
            <person name="Zhang H."/>
            <person name="Bastida-Corcuera F.D."/>
            <person name="Simoes-Barbosa A."/>
            <person name="Brown M.T."/>
            <person name="Hayes R.D."/>
            <person name="Mukherjee M."/>
            <person name="Okumura C.Y."/>
            <person name="Schneider R."/>
            <person name="Smith A.J."/>
            <person name="Vanacova S."/>
            <person name="Villalvazo M."/>
            <person name="Haas B.J."/>
            <person name="Pertea M."/>
            <person name="Feldblyum T.V."/>
            <person name="Utterback T.R."/>
            <person name="Shu C.L."/>
            <person name="Osoegawa K."/>
            <person name="de Jong P.J."/>
            <person name="Hrdy I."/>
            <person name="Horvathova L."/>
            <person name="Zubacova Z."/>
            <person name="Dolezal P."/>
            <person name="Malik S.B."/>
            <person name="Logsdon J.M. Jr."/>
            <person name="Henze K."/>
            <person name="Gupta A."/>
            <person name="Wang C.C."/>
            <person name="Dunne R.L."/>
            <person name="Upcroft J.A."/>
            <person name="Upcroft P."/>
            <person name="White O."/>
            <person name="Salzberg S.L."/>
            <person name="Tang P."/>
            <person name="Chiu C.-H."/>
            <person name="Lee Y.-S."/>
            <person name="Embley T.M."/>
            <person name="Coombs G.H."/>
            <person name="Mottram J.C."/>
            <person name="Tachezy J."/>
            <person name="Fraser-Liggett C.M."/>
            <person name="Johnson P.J."/>
        </authorList>
    </citation>
    <scope>NUCLEOTIDE SEQUENCE [LARGE SCALE GENOMIC DNA]</scope>
    <source>
        <strain evidence="1">G3</strain>
    </source>
</reference>